<feature type="disulfide bond" evidence="6">
    <location>
        <begin position="313"/>
        <end position="322"/>
    </location>
</feature>
<evidence type="ECO:0000259" key="7">
    <source>
        <dbReference type="PROSITE" id="PS50026"/>
    </source>
</evidence>
<feature type="disulfide bond" evidence="6">
    <location>
        <begin position="400"/>
        <end position="409"/>
    </location>
</feature>
<feature type="disulfide bond" evidence="6">
    <location>
        <begin position="186"/>
        <end position="195"/>
    </location>
</feature>
<keyword evidence="5" id="KW-0325">Glycoprotein</keyword>
<comment type="caution">
    <text evidence="9">The sequence shown here is derived from an EMBL/GenBank/DDBJ whole genome shotgun (WGS) entry which is preliminary data.</text>
</comment>
<dbReference type="FunFam" id="2.10.25.10:FF:000321">
    <property type="entry name" value="Protein delta homolog 1"/>
    <property type="match status" value="1"/>
</dbReference>
<dbReference type="GO" id="GO:0008061">
    <property type="term" value="F:chitin binding"/>
    <property type="evidence" value="ECO:0007669"/>
    <property type="project" value="InterPro"/>
</dbReference>
<evidence type="ECO:0000259" key="8">
    <source>
        <dbReference type="PROSITE" id="PS50940"/>
    </source>
</evidence>
<feature type="disulfide bond" evidence="6">
    <location>
        <begin position="336"/>
        <end position="346"/>
    </location>
</feature>
<evidence type="ECO:0000256" key="4">
    <source>
        <dbReference type="ARBA" id="ARBA00023157"/>
    </source>
</evidence>
<feature type="disulfide bond" evidence="6">
    <location>
        <begin position="379"/>
        <end position="389"/>
    </location>
</feature>
<keyword evidence="4 6" id="KW-1015">Disulfide bond</keyword>
<dbReference type="PROSITE" id="PS50026">
    <property type="entry name" value="EGF_3"/>
    <property type="match status" value="7"/>
</dbReference>
<evidence type="ECO:0000313" key="10">
    <source>
        <dbReference type="EMBL" id="CAF3891395.1"/>
    </source>
</evidence>
<proteinExistence type="predicted"/>
<dbReference type="PANTHER" id="PTHR24049:SF22">
    <property type="entry name" value="DROSOPHILA CRUMBS HOMOLOG"/>
    <property type="match status" value="1"/>
</dbReference>
<feature type="domain" description="Chitin-binding type-2" evidence="8">
    <location>
        <begin position="4"/>
        <end position="56"/>
    </location>
</feature>
<sequence length="443" mass="47868">MSSYQKCEDFSPDTDCTKFIRCFHNLRVKFTCADGTAWEKDLKTCVHKEWVESCNTKAKIANEVDYTEDNSDLLTIEADEDALSNFTLSRSLSDARASGPIVTPKQFGCPTYCSNGATTNMCSPNPCLNGGVCINVNPGFRCQCPTSFTGNRCEAPVVTQPPACSRNPCLNGGACQNSGTTFICRCPAGYTGVTCQVRPDPCASQPCRNGGRCLTNGNGFLCQCPSGYYGVCCEFRSFCQPNPCNNGGVCTQTSTGYVCACQTPFTGSNCQTGKPTCVSTCPSTVVVYNPCLPNPCQNQGGCAVQSNAVHCWCPDAYYGFYCQYARSRLLKSSGQCDIKCLNGGKCYIDEKKGPACSCSKEFYGEKCEFVERSANYKYCPLDCQNGGTCVYIGTTPSCRCPTGRKGRLCQTRTSAKITALESDMEDVADVPIESDSQTEDLTI</sequence>
<dbReference type="InterPro" id="IPR051022">
    <property type="entry name" value="Notch_Cell-Fate_Det"/>
</dbReference>
<dbReference type="GO" id="GO:0005886">
    <property type="term" value="C:plasma membrane"/>
    <property type="evidence" value="ECO:0007669"/>
    <property type="project" value="TreeGrafter"/>
</dbReference>
<dbReference type="OrthoDB" id="430340at2759"/>
<evidence type="ECO:0000313" key="9">
    <source>
        <dbReference type="EMBL" id="CAF1127900.1"/>
    </source>
</evidence>
<dbReference type="InterPro" id="IPR002557">
    <property type="entry name" value="Chitin-bd_dom"/>
</dbReference>
<dbReference type="SMART" id="SM00179">
    <property type="entry name" value="EGF_CA"/>
    <property type="match status" value="4"/>
</dbReference>
<feature type="domain" description="EGF-like" evidence="7">
    <location>
        <begin position="160"/>
        <end position="196"/>
    </location>
</feature>
<feature type="domain" description="EGF-like" evidence="7">
    <location>
        <begin position="235"/>
        <end position="271"/>
    </location>
</feature>
<dbReference type="PROSITE" id="PS00022">
    <property type="entry name" value="EGF_1"/>
    <property type="match status" value="7"/>
</dbReference>
<dbReference type="GO" id="GO:0005509">
    <property type="term" value="F:calcium ion binding"/>
    <property type="evidence" value="ECO:0007669"/>
    <property type="project" value="InterPro"/>
</dbReference>
<dbReference type="Gene3D" id="2.10.25.10">
    <property type="entry name" value="Laminin"/>
    <property type="match status" value="7"/>
</dbReference>
<keyword evidence="3" id="KW-0677">Repeat</keyword>
<keyword evidence="1 6" id="KW-0245">EGF-like domain</keyword>
<feature type="domain" description="EGF-like" evidence="7">
    <location>
        <begin position="375"/>
        <end position="410"/>
    </location>
</feature>
<dbReference type="EMBL" id="CAJNOQ010006225">
    <property type="protein sequence ID" value="CAF1127900.1"/>
    <property type="molecule type" value="Genomic_DNA"/>
</dbReference>
<evidence type="ECO:0000256" key="1">
    <source>
        <dbReference type="ARBA" id="ARBA00022536"/>
    </source>
</evidence>
<dbReference type="PROSITE" id="PS00010">
    <property type="entry name" value="ASX_HYDROXYL"/>
    <property type="match status" value="2"/>
</dbReference>
<dbReference type="FunFam" id="2.10.25.10:FF:000057">
    <property type="entry name" value="protocadherin Fat 1 isoform X2"/>
    <property type="match status" value="1"/>
</dbReference>
<keyword evidence="2" id="KW-0732">Signal</keyword>
<dbReference type="InterPro" id="IPR000742">
    <property type="entry name" value="EGF"/>
</dbReference>
<dbReference type="InterPro" id="IPR036508">
    <property type="entry name" value="Chitin-bd_dom_sf"/>
</dbReference>
<evidence type="ECO:0000256" key="6">
    <source>
        <dbReference type="PROSITE-ProRule" id="PRU00076"/>
    </source>
</evidence>
<dbReference type="EMBL" id="CAJOBC010006224">
    <property type="protein sequence ID" value="CAF3891395.1"/>
    <property type="molecule type" value="Genomic_DNA"/>
</dbReference>
<dbReference type="Proteomes" id="UP000663829">
    <property type="component" value="Unassembled WGS sequence"/>
</dbReference>
<feature type="disulfide bond" evidence="6">
    <location>
        <begin position="144"/>
        <end position="153"/>
    </location>
</feature>
<comment type="caution">
    <text evidence="6">Lacks conserved residue(s) required for the propagation of feature annotation.</text>
</comment>
<dbReference type="GO" id="GO:0005576">
    <property type="term" value="C:extracellular region"/>
    <property type="evidence" value="ECO:0007669"/>
    <property type="project" value="InterPro"/>
</dbReference>
<feature type="disulfide bond" evidence="6">
    <location>
        <begin position="224"/>
        <end position="233"/>
    </location>
</feature>
<dbReference type="PROSITE" id="PS50940">
    <property type="entry name" value="CHIT_BIND_II"/>
    <property type="match status" value="1"/>
</dbReference>
<feature type="domain" description="EGF-like" evidence="7">
    <location>
        <begin position="332"/>
        <end position="368"/>
    </location>
</feature>
<dbReference type="SUPFAM" id="SSF57196">
    <property type="entry name" value="EGF/Laminin"/>
    <property type="match status" value="7"/>
</dbReference>
<evidence type="ECO:0000256" key="5">
    <source>
        <dbReference type="ARBA" id="ARBA00023180"/>
    </source>
</evidence>
<dbReference type="GO" id="GO:0007157">
    <property type="term" value="P:heterophilic cell-cell adhesion via plasma membrane cell adhesion molecules"/>
    <property type="evidence" value="ECO:0007669"/>
    <property type="project" value="TreeGrafter"/>
</dbReference>
<keyword evidence="11" id="KW-1185">Reference proteome</keyword>
<dbReference type="PRINTS" id="PR00010">
    <property type="entry name" value="EGFBLOOD"/>
</dbReference>
<dbReference type="GO" id="GO:0032991">
    <property type="term" value="C:protein-containing complex"/>
    <property type="evidence" value="ECO:0007669"/>
    <property type="project" value="TreeGrafter"/>
</dbReference>
<dbReference type="InterPro" id="IPR001881">
    <property type="entry name" value="EGF-like_Ca-bd_dom"/>
</dbReference>
<gene>
    <name evidence="9" type="ORF">GPM918_LOCUS20032</name>
    <name evidence="10" type="ORF">SRO942_LOCUS20027</name>
</gene>
<dbReference type="SMART" id="SM00181">
    <property type="entry name" value="EGF"/>
    <property type="match status" value="7"/>
</dbReference>
<evidence type="ECO:0000256" key="3">
    <source>
        <dbReference type="ARBA" id="ARBA00022737"/>
    </source>
</evidence>
<accession>A0A814R1E1</accession>
<dbReference type="AlphaFoldDB" id="A0A814R1E1"/>
<reference evidence="9" key="1">
    <citation type="submission" date="2021-02" db="EMBL/GenBank/DDBJ databases">
        <authorList>
            <person name="Nowell W R."/>
        </authorList>
    </citation>
    <scope>NUCLEOTIDE SEQUENCE</scope>
</reference>
<feature type="domain" description="EGF-like" evidence="7">
    <location>
        <begin position="118"/>
        <end position="154"/>
    </location>
</feature>
<dbReference type="Pfam" id="PF00008">
    <property type="entry name" value="EGF"/>
    <property type="match status" value="5"/>
</dbReference>
<dbReference type="PANTHER" id="PTHR24049">
    <property type="entry name" value="CRUMBS FAMILY MEMBER"/>
    <property type="match status" value="1"/>
</dbReference>
<evidence type="ECO:0000256" key="2">
    <source>
        <dbReference type="ARBA" id="ARBA00022729"/>
    </source>
</evidence>
<name>A0A814R1E1_9BILA</name>
<dbReference type="FunFam" id="2.10.25.10:FF:000012">
    <property type="entry name" value="Delta-like protein"/>
    <property type="match status" value="1"/>
</dbReference>
<dbReference type="PROSITE" id="PS01186">
    <property type="entry name" value="EGF_2"/>
    <property type="match status" value="3"/>
</dbReference>
<feature type="domain" description="EGF-like" evidence="7">
    <location>
        <begin position="198"/>
        <end position="234"/>
    </location>
</feature>
<feature type="domain" description="EGF-like" evidence="7">
    <location>
        <begin position="287"/>
        <end position="323"/>
    </location>
</feature>
<evidence type="ECO:0000313" key="11">
    <source>
        <dbReference type="Proteomes" id="UP000663829"/>
    </source>
</evidence>
<dbReference type="Proteomes" id="UP000681722">
    <property type="component" value="Unassembled WGS sequence"/>
</dbReference>
<organism evidence="9 11">
    <name type="scientific">Didymodactylos carnosus</name>
    <dbReference type="NCBI Taxonomy" id="1234261"/>
    <lineage>
        <taxon>Eukaryota</taxon>
        <taxon>Metazoa</taxon>
        <taxon>Spiralia</taxon>
        <taxon>Gnathifera</taxon>
        <taxon>Rotifera</taxon>
        <taxon>Eurotatoria</taxon>
        <taxon>Bdelloidea</taxon>
        <taxon>Philodinida</taxon>
        <taxon>Philodinidae</taxon>
        <taxon>Didymodactylos</taxon>
    </lineage>
</organism>
<feature type="disulfide bond" evidence="6">
    <location>
        <begin position="261"/>
        <end position="270"/>
    </location>
</feature>
<dbReference type="InterPro" id="IPR000152">
    <property type="entry name" value="EGF-type_Asp/Asn_hydroxyl_site"/>
</dbReference>
<dbReference type="CDD" id="cd00054">
    <property type="entry name" value="EGF_CA"/>
    <property type="match status" value="4"/>
</dbReference>
<protein>
    <submittedName>
        <fullName evidence="9">Uncharacterized protein</fullName>
    </submittedName>
</protein>
<dbReference type="GO" id="GO:0045197">
    <property type="term" value="P:establishment or maintenance of epithelial cell apical/basal polarity"/>
    <property type="evidence" value="ECO:0007669"/>
    <property type="project" value="TreeGrafter"/>
</dbReference>
<dbReference type="SUPFAM" id="SSF57625">
    <property type="entry name" value="Invertebrate chitin-binding proteins"/>
    <property type="match status" value="1"/>
</dbReference>
<dbReference type="SMART" id="SM00494">
    <property type="entry name" value="ChtBD2"/>
    <property type="match status" value="1"/>
</dbReference>
<feature type="disulfide bond" evidence="6">
    <location>
        <begin position="358"/>
        <end position="367"/>
    </location>
</feature>